<evidence type="ECO:0000313" key="2">
    <source>
        <dbReference type="Proteomes" id="UP000093748"/>
    </source>
</evidence>
<comment type="caution">
    <text evidence="1">The sequence shown here is derived from an EMBL/GenBank/DDBJ whole genome shotgun (WGS) entry which is preliminary data.</text>
</comment>
<dbReference type="Proteomes" id="UP000093748">
    <property type="component" value="Unassembled WGS sequence"/>
</dbReference>
<dbReference type="EMBL" id="LZTJ01000001">
    <property type="protein sequence ID" value="OBP83594.1"/>
    <property type="molecule type" value="Genomic_DNA"/>
</dbReference>
<protein>
    <submittedName>
        <fullName evidence="1">Uncharacterized protein</fullName>
    </submittedName>
</protein>
<proteinExistence type="predicted"/>
<organism evidence="1 2">
    <name type="scientific">Rhizobium loti</name>
    <name type="common">Mesorhizobium loti</name>
    <dbReference type="NCBI Taxonomy" id="381"/>
    <lineage>
        <taxon>Bacteria</taxon>
        <taxon>Pseudomonadati</taxon>
        <taxon>Pseudomonadota</taxon>
        <taxon>Alphaproteobacteria</taxon>
        <taxon>Hyphomicrobiales</taxon>
        <taxon>Phyllobacteriaceae</taxon>
        <taxon>Mesorhizobium</taxon>
    </lineage>
</organism>
<reference evidence="2" key="1">
    <citation type="submission" date="2016-06" db="EMBL/GenBank/DDBJ databases">
        <title>NZP2037 Pacbio-Illumina hybrid assembly.</title>
        <authorList>
            <person name="Ramsay J.P."/>
        </authorList>
    </citation>
    <scope>NUCLEOTIDE SEQUENCE [LARGE SCALE GENOMIC DNA]</scope>
    <source>
        <strain evidence="2">R7ANS::ICEMlSym2042</strain>
    </source>
</reference>
<name>A0A1A5JVE7_RHILI</name>
<sequence>MSGLAIRANIAVRSPGHRAGATESWHPTSLVLIKNCAQYYQKVGRRQTSQDCEGRAQPLQDAAWVVPRASSMRRRMVSAQRPHLGLQPRRLWIWLVERRCSGNGVLFQKSG</sequence>
<dbReference type="AlphaFoldDB" id="A0A1A5JVE7"/>
<gene>
    <name evidence="1" type="ORF">BAE39_09135</name>
</gene>
<evidence type="ECO:0000313" key="1">
    <source>
        <dbReference type="EMBL" id="OBP83594.1"/>
    </source>
</evidence>
<accession>A0A1A5JVE7</accession>